<protein>
    <recommendedName>
        <fullName evidence="3">Transposase</fullName>
    </recommendedName>
</protein>
<proteinExistence type="predicted"/>
<dbReference type="EMBL" id="JAAH01000003">
    <property type="protein sequence ID" value="KDE73601.1"/>
    <property type="molecule type" value="Genomic_DNA"/>
</dbReference>
<comment type="caution">
    <text evidence="1">The sequence shown here is derived from an EMBL/GenBank/DDBJ whole genome shotgun (WGS) entry which is preliminary data.</text>
</comment>
<dbReference type="RefSeq" id="WP_261665629.1">
    <property type="nucleotide sequence ID" value="NZ_JAAH01000003.1"/>
</dbReference>
<evidence type="ECO:0000313" key="2">
    <source>
        <dbReference type="Proteomes" id="UP000027058"/>
    </source>
</evidence>
<sequence>MSKLTRDQKIGIYEHRQQGESISSLAKRFSIQESNIEYLLSLL</sequence>
<dbReference type="AlphaFoldDB" id="A0AB73C5W4"/>
<name>A0AB73C5W4_9FUSO</name>
<accession>A0AB73C5W4</accession>
<organism evidence="1 2">
    <name type="scientific">Fusobacterium necrophorum DJ-2</name>
    <dbReference type="NCBI Taxonomy" id="1441737"/>
    <lineage>
        <taxon>Bacteria</taxon>
        <taxon>Fusobacteriati</taxon>
        <taxon>Fusobacteriota</taxon>
        <taxon>Fusobacteriia</taxon>
        <taxon>Fusobacteriales</taxon>
        <taxon>Fusobacteriaceae</taxon>
        <taxon>Fusobacterium</taxon>
    </lineage>
</organism>
<gene>
    <name evidence="1" type="ORF">FUSO8_00865</name>
</gene>
<evidence type="ECO:0008006" key="3">
    <source>
        <dbReference type="Google" id="ProtNLM"/>
    </source>
</evidence>
<evidence type="ECO:0000313" key="1">
    <source>
        <dbReference type="EMBL" id="KDE73601.1"/>
    </source>
</evidence>
<reference evidence="1 2" key="1">
    <citation type="submission" date="2014-01" db="EMBL/GenBank/DDBJ databases">
        <title>Comparative genomics of Fusobacterium necrophorum wild isolates.</title>
        <authorList>
            <person name="Kittichotirat W."/>
            <person name="Bumgarner R.E."/>
            <person name="Lawrence P."/>
        </authorList>
    </citation>
    <scope>NUCLEOTIDE SEQUENCE [LARGE SCALE GENOMIC DNA]</scope>
    <source>
        <strain evidence="1 2">DJ-2</strain>
    </source>
</reference>
<dbReference type="Proteomes" id="UP000027058">
    <property type="component" value="Unassembled WGS sequence"/>
</dbReference>